<comment type="caution">
    <text evidence="1">The sequence shown here is derived from an EMBL/GenBank/DDBJ whole genome shotgun (WGS) entry which is preliminary data.</text>
</comment>
<evidence type="ECO:0000313" key="2">
    <source>
        <dbReference type="Proteomes" id="UP000006729"/>
    </source>
</evidence>
<evidence type="ECO:0000313" key="1">
    <source>
        <dbReference type="EMBL" id="KAI9390318.1"/>
    </source>
</evidence>
<proteinExistence type="predicted"/>
<protein>
    <submittedName>
        <fullName evidence="1">Uncharacterized protein</fullName>
    </submittedName>
</protein>
<gene>
    <name evidence="1" type="ORF">POPTR_008G164600v4</name>
</gene>
<keyword evidence="2" id="KW-1185">Reference proteome</keyword>
<name>A0ACC0SM44_POPTR</name>
<organism evidence="1 2">
    <name type="scientific">Populus trichocarpa</name>
    <name type="common">Western balsam poplar</name>
    <name type="synonym">Populus balsamifera subsp. trichocarpa</name>
    <dbReference type="NCBI Taxonomy" id="3694"/>
    <lineage>
        <taxon>Eukaryota</taxon>
        <taxon>Viridiplantae</taxon>
        <taxon>Streptophyta</taxon>
        <taxon>Embryophyta</taxon>
        <taxon>Tracheophyta</taxon>
        <taxon>Spermatophyta</taxon>
        <taxon>Magnoliopsida</taxon>
        <taxon>eudicotyledons</taxon>
        <taxon>Gunneridae</taxon>
        <taxon>Pentapetalae</taxon>
        <taxon>rosids</taxon>
        <taxon>fabids</taxon>
        <taxon>Malpighiales</taxon>
        <taxon>Salicaceae</taxon>
        <taxon>Saliceae</taxon>
        <taxon>Populus</taxon>
    </lineage>
</organism>
<accession>A0ACC0SM44</accession>
<dbReference type="Proteomes" id="UP000006729">
    <property type="component" value="Chromosome 8"/>
</dbReference>
<sequence length="72" mass="7859">MHGEAETIAVIIDSAAEAANELQKLSLIIGLKKVVLGHPLHIPTKPTTMTIAITRPFTLARRTSFPKESINR</sequence>
<dbReference type="EMBL" id="CM009297">
    <property type="protein sequence ID" value="KAI9390318.1"/>
    <property type="molecule type" value="Genomic_DNA"/>
</dbReference>
<reference evidence="1 2" key="1">
    <citation type="journal article" date="2006" name="Science">
        <title>The genome of black cottonwood, Populus trichocarpa (Torr. &amp; Gray).</title>
        <authorList>
            <person name="Tuskan G.A."/>
            <person name="Difazio S."/>
            <person name="Jansson S."/>
            <person name="Bohlmann J."/>
            <person name="Grigoriev I."/>
            <person name="Hellsten U."/>
            <person name="Putnam N."/>
            <person name="Ralph S."/>
            <person name="Rombauts S."/>
            <person name="Salamov A."/>
            <person name="Schein J."/>
            <person name="Sterck L."/>
            <person name="Aerts A."/>
            <person name="Bhalerao R.R."/>
            <person name="Bhalerao R.P."/>
            <person name="Blaudez D."/>
            <person name="Boerjan W."/>
            <person name="Brun A."/>
            <person name="Brunner A."/>
            <person name="Busov V."/>
            <person name="Campbell M."/>
            <person name="Carlson J."/>
            <person name="Chalot M."/>
            <person name="Chapman J."/>
            <person name="Chen G.L."/>
            <person name="Cooper D."/>
            <person name="Coutinho P.M."/>
            <person name="Couturier J."/>
            <person name="Covert S."/>
            <person name="Cronk Q."/>
            <person name="Cunningham R."/>
            <person name="Davis J."/>
            <person name="Degroeve S."/>
            <person name="Dejardin A."/>
            <person name="Depamphilis C."/>
            <person name="Detter J."/>
            <person name="Dirks B."/>
            <person name="Dubchak I."/>
            <person name="Duplessis S."/>
            <person name="Ehlting J."/>
            <person name="Ellis B."/>
            <person name="Gendler K."/>
            <person name="Goodstein D."/>
            <person name="Gribskov M."/>
            <person name="Grimwood J."/>
            <person name="Groover A."/>
            <person name="Gunter L."/>
            <person name="Hamberger B."/>
            <person name="Heinze B."/>
            <person name="Helariutta Y."/>
            <person name="Henrissat B."/>
            <person name="Holligan D."/>
            <person name="Holt R."/>
            <person name="Huang W."/>
            <person name="Islam-Faridi N."/>
            <person name="Jones S."/>
            <person name="Jones-Rhoades M."/>
            <person name="Jorgensen R."/>
            <person name="Joshi C."/>
            <person name="Kangasjarvi J."/>
            <person name="Karlsson J."/>
            <person name="Kelleher C."/>
            <person name="Kirkpatrick R."/>
            <person name="Kirst M."/>
            <person name="Kohler A."/>
            <person name="Kalluri U."/>
            <person name="Larimer F."/>
            <person name="Leebens-Mack J."/>
            <person name="Leple J.C."/>
            <person name="Locascio P."/>
            <person name="Lou Y."/>
            <person name="Lucas S."/>
            <person name="Martin F."/>
            <person name="Montanini B."/>
            <person name="Napoli C."/>
            <person name="Nelson D.R."/>
            <person name="Nelson C."/>
            <person name="Nieminen K."/>
            <person name="Nilsson O."/>
            <person name="Pereda V."/>
            <person name="Peter G."/>
            <person name="Philippe R."/>
            <person name="Pilate G."/>
            <person name="Poliakov A."/>
            <person name="Razumovskaya J."/>
            <person name="Richardson P."/>
            <person name="Rinaldi C."/>
            <person name="Ritland K."/>
            <person name="Rouze P."/>
            <person name="Ryaboy D."/>
            <person name="Schmutz J."/>
            <person name="Schrader J."/>
            <person name="Segerman B."/>
            <person name="Shin H."/>
            <person name="Siddiqui A."/>
            <person name="Sterky F."/>
            <person name="Terry A."/>
            <person name="Tsai C.J."/>
            <person name="Uberbacher E."/>
            <person name="Unneberg P."/>
            <person name="Vahala J."/>
            <person name="Wall K."/>
            <person name="Wessler S."/>
            <person name="Yang G."/>
            <person name="Yin T."/>
            <person name="Douglas C."/>
            <person name="Marra M."/>
            <person name="Sandberg G."/>
            <person name="Van de Peer Y."/>
            <person name="Rokhsar D."/>
        </authorList>
    </citation>
    <scope>NUCLEOTIDE SEQUENCE [LARGE SCALE GENOMIC DNA]</scope>
    <source>
        <strain evidence="2">cv. Nisqually</strain>
    </source>
</reference>